<dbReference type="EMBL" id="JACOOT010000036">
    <property type="protein sequence ID" value="MBC5652454.1"/>
    <property type="molecule type" value="Genomic_DNA"/>
</dbReference>
<reference evidence="2 3" key="1">
    <citation type="submission" date="2020-08" db="EMBL/GenBank/DDBJ databases">
        <title>Genome public.</title>
        <authorList>
            <person name="Liu C."/>
            <person name="Sun Q."/>
        </authorList>
    </citation>
    <scope>NUCLEOTIDE SEQUENCE [LARGE SCALE GENOMIC DNA]</scope>
    <source>
        <strain evidence="2 3">BX17</strain>
    </source>
</reference>
<keyword evidence="3" id="KW-1185">Reference proteome</keyword>
<evidence type="ECO:0000313" key="2">
    <source>
        <dbReference type="EMBL" id="MBC5652454.1"/>
    </source>
</evidence>
<dbReference type="AlphaFoldDB" id="A0A8I0ALG3"/>
<sequence>MGIINIISDRKNITLNSDVILYIIMNGKIAVIHIVGGKVYQTRIALKDLEGLLKEDFVKVHRGCIVSVKAVHEVTDMVNLSNGEELPYTVRKKKQIVTEIQEKQKKMINALGKKGIPATKEEYCRHYSSFEYLPIAFTDIEMVFNEESHAVDWIFRYANQELAKLEKLSLDQLLGKSFGSLFANMDPKWLRSYERSALYGEVLELMDYSPEVDRNLKVICFPTFKGHCGCILFDLDTIKAVDSSNNIHKMWNTYLKNRTK</sequence>
<dbReference type="SMART" id="SM00850">
    <property type="entry name" value="LytTR"/>
    <property type="match status" value="1"/>
</dbReference>
<gene>
    <name evidence="2" type="ORF">H8S54_15410</name>
</gene>
<proteinExistence type="predicted"/>
<feature type="domain" description="HTH LytTR-type" evidence="1">
    <location>
        <begin position="10"/>
        <end position="101"/>
    </location>
</feature>
<dbReference type="Gene3D" id="2.40.50.1020">
    <property type="entry name" value="LytTr DNA-binding domain"/>
    <property type="match status" value="1"/>
</dbReference>
<accession>A0A8I0ALG3</accession>
<protein>
    <submittedName>
        <fullName evidence="2">LytTR family transcriptional regulator DNA-binding domain-containing protein</fullName>
    </submittedName>
</protein>
<dbReference type="Proteomes" id="UP000652847">
    <property type="component" value="Unassembled WGS sequence"/>
</dbReference>
<dbReference type="RefSeq" id="WP_186901774.1">
    <property type="nucleotide sequence ID" value="NZ_JACOOT010000036.1"/>
</dbReference>
<evidence type="ECO:0000313" key="3">
    <source>
        <dbReference type="Proteomes" id="UP000652847"/>
    </source>
</evidence>
<dbReference type="InterPro" id="IPR007492">
    <property type="entry name" value="LytTR_DNA-bd_dom"/>
</dbReference>
<keyword evidence="2" id="KW-0238">DNA-binding</keyword>
<dbReference type="Pfam" id="PF04397">
    <property type="entry name" value="LytTR"/>
    <property type="match status" value="1"/>
</dbReference>
<comment type="caution">
    <text evidence="2">The sequence shown here is derived from an EMBL/GenBank/DDBJ whole genome shotgun (WGS) entry which is preliminary data.</text>
</comment>
<organism evidence="2 3">
    <name type="scientific">Blautia segnis</name>
    <dbReference type="NCBI Taxonomy" id="2763030"/>
    <lineage>
        <taxon>Bacteria</taxon>
        <taxon>Bacillati</taxon>
        <taxon>Bacillota</taxon>
        <taxon>Clostridia</taxon>
        <taxon>Lachnospirales</taxon>
        <taxon>Lachnospiraceae</taxon>
        <taxon>Blautia</taxon>
    </lineage>
</organism>
<dbReference type="GO" id="GO:0003677">
    <property type="term" value="F:DNA binding"/>
    <property type="evidence" value="ECO:0007669"/>
    <property type="project" value="UniProtKB-KW"/>
</dbReference>
<name>A0A8I0ALG3_9FIRM</name>
<evidence type="ECO:0000259" key="1">
    <source>
        <dbReference type="SMART" id="SM00850"/>
    </source>
</evidence>